<dbReference type="STRING" id="93759.A0A1R3HPT1"/>
<dbReference type="EMBL" id="AWUE01019654">
    <property type="protein sequence ID" value="OMO72385.1"/>
    <property type="molecule type" value="Genomic_DNA"/>
</dbReference>
<sequence length="285" mass="32041">MAEAGGDEGNKRRLPLWMQPITSKAEGGDKNIGIQKDADKLVSDNSKPKKQTKKAVLPREKGETKRRKRKISQQDEPDNVENASPKKMSVGLEEKQVQEPSVRRKRKATSGRLRSGKDSKIPPPVDDDDDEELTPGDLLSIAEEYVKADKDVELQEQSTRESVFRRPLSTKASIKTKSKSSLIGLEGNQRLPAHETTDDSTQCLKVEEPLINISRTGDPAQDMLNLLLGPLLKKTEEEKRTEFILKDLKFANELEKGRQNDFKEETVPLTKKKCTLKDKVAMLLD</sequence>
<keyword evidence="3" id="KW-1185">Reference proteome</keyword>
<accession>A0A1R3HPT1</accession>
<comment type="caution">
    <text evidence="2">The sequence shown here is derived from an EMBL/GenBank/DDBJ whole genome shotgun (WGS) entry which is preliminary data.</text>
</comment>
<protein>
    <submittedName>
        <fullName evidence="2">Uncharacterized protein</fullName>
    </submittedName>
</protein>
<dbReference type="AlphaFoldDB" id="A0A1R3HPT1"/>
<feature type="compositionally biased region" description="Basic and acidic residues" evidence="1">
    <location>
        <begin position="152"/>
        <end position="164"/>
    </location>
</feature>
<feature type="region of interest" description="Disordered" evidence="1">
    <location>
        <begin position="152"/>
        <end position="181"/>
    </location>
</feature>
<dbReference type="OrthoDB" id="1938010at2759"/>
<feature type="compositionally biased region" description="Low complexity" evidence="1">
    <location>
        <begin position="169"/>
        <end position="181"/>
    </location>
</feature>
<dbReference type="PANTHER" id="PTHR36756:SF1">
    <property type="entry name" value="EXPRESSED PROTEIN"/>
    <property type="match status" value="1"/>
</dbReference>
<evidence type="ECO:0000313" key="2">
    <source>
        <dbReference type="EMBL" id="OMO72385.1"/>
    </source>
</evidence>
<gene>
    <name evidence="2" type="ORF">COLO4_27646</name>
</gene>
<dbReference type="Proteomes" id="UP000187203">
    <property type="component" value="Unassembled WGS sequence"/>
</dbReference>
<name>A0A1R3HPT1_9ROSI</name>
<evidence type="ECO:0000256" key="1">
    <source>
        <dbReference type="SAM" id="MobiDB-lite"/>
    </source>
</evidence>
<proteinExistence type="predicted"/>
<organism evidence="2 3">
    <name type="scientific">Corchorus olitorius</name>
    <dbReference type="NCBI Taxonomy" id="93759"/>
    <lineage>
        <taxon>Eukaryota</taxon>
        <taxon>Viridiplantae</taxon>
        <taxon>Streptophyta</taxon>
        <taxon>Embryophyta</taxon>
        <taxon>Tracheophyta</taxon>
        <taxon>Spermatophyta</taxon>
        <taxon>Magnoliopsida</taxon>
        <taxon>eudicotyledons</taxon>
        <taxon>Gunneridae</taxon>
        <taxon>Pentapetalae</taxon>
        <taxon>rosids</taxon>
        <taxon>malvids</taxon>
        <taxon>Malvales</taxon>
        <taxon>Malvaceae</taxon>
        <taxon>Grewioideae</taxon>
        <taxon>Apeibeae</taxon>
        <taxon>Corchorus</taxon>
    </lineage>
</organism>
<feature type="region of interest" description="Disordered" evidence="1">
    <location>
        <begin position="1"/>
        <end position="138"/>
    </location>
</feature>
<evidence type="ECO:0000313" key="3">
    <source>
        <dbReference type="Proteomes" id="UP000187203"/>
    </source>
</evidence>
<dbReference type="PANTHER" id="PTHR36756">
    <property type="entry name" value="EXPRESSED PROTEIN"/>
    <property type="match status" value="1"/>
</dbReference>
<feature type="compositionally biased region" description="Acidic residues" evidence="1">
    <location>
        <begin position="125"/>
        <end position="134"/>
    </location>
</feature>
<reference evidence="3" key="1">
    <citation type="submission" date="2013-09" db="EMBL/GenBank/DDBJ databases">
        <title>Corchorus olitorius genome sequencing.</title>
        <authorList>
            <person name="Alam M."/>
            <person name="Haque M.S."/>
            <person name="Islam M.S."/>
            <person name="Emdad E.M."/>
            <person name="Islam M.M."/>
            <person name="Ahmed B."/>
            <person name="Halim A."/>
            <person name="Hossen Q.M.M."/>
            <person name="Hossain M.Z."/>
            <person name="Ahmed R."/>
            <person name="Khan M.M."/>
            <person name="Islam R."/>
            <person name="Rashid M.M."/>
            <person name="Khan S.A."/>
            <person name="Rahman M.S."/>
            <person name="Alam M."/>
            <person name="Yahiya A.S."/>
            <person name="Khan M.S."/>
            <person name="Azam M.S."/>
            <person name="Haque T."/>
            <person name="Lashkar M.Z.H."/>
            <person name="Akhand A.I."/>
            <person name="Morshed G."/>
            <person name="Roy S."/>
            <person name="Uddin K.S."/>
            <person name="Rabeya T."/>
            <person name="Hossain A.S."/>
            <person name="Chowdhury A."/>
            <person name="Snigdha A.R."/>
            <person name="Mortoza M.S."/>
            <person name="Matin S.A."/>
            <person name="Hoque S.M.E."/>
            <person name="Islam M.K."/>
            <person name="Roy D.K."/>
            <person name="Haider R."/>
            <person name="Moosa M.M."/>
            <person name="Elias S.M."/>
            <person name="Hasan A.M."/>
            <person name="Jahan S."/>
            <person name="Shafiuddin M."/>
            <person name="Mahmood N."/>
            <person name="Shommy N.S."/>
        </authorList>
    </citation>
    <scope>NUCLEOTIDE SEQUENCE [LARGE SCALE GENOMIC DNA]</scope>
    <source>
        <strain evidence="3">cv. O-4</strain>
    </source>
</reference>